<dbReference type="SUPFAM" id="SSF51306">
    <property type="entry name" value="LexA/Signal peptidase"/>
    <property type="match status" value="1"/>
</dbReference>
<accession>A0ABY4LY81</accession>
<gene>
    <name evidence="2" type="ORF">M0M44_00835</name>
</gene>
<dbReference type="EMBL" id="CP096829">
    <property type="protein sequence ID" value="UPZ18036.1"/>
    <property type="molecule type" value="Genomic_DNA"/>
</dbReference>
<evidence type="ECO:0000259" key="1">
    <source>
        <dbReference type="Pfam" id="PF00717"/>
    </source>
</evidence>
<sequence length="191" mass="21900">MLRGIKGTYVYVCDKNLREYLSQFIPKNKIEKTISFIPEENVIPYINSIPLFDLKVTAGNFSELQTVTDCDWIEIPKRYKPSIDLFACKVVGESMNKIIPNNSICLFRKYSGGSRDGKIVLVQHSNIQEGDFGSGYTIKEYRSKKIIDNDSWNHQSITLKPLSFDSTFNDIILKEEDLNELKVIGIFECVL</sequence>
<evidence type="ECO:0000313" key="2">
    <source>
        <dbReference type="EMBL" id="UPZ18036.1"/>
    </source>
</evidence>
<name>A0ABY4LY81_9FLAO</name>
<keyword evidence="3" id="KW-1185">Reference proteome</keyword>
<reference evidence="2 3" key="1">
    <citation type="submission" date="2022-04" db="EMBL/GenBank/DDBJ databases">
        <authorList>
            <person name="Ra J.-S."/>
            <person name="Kim S.-B."/>
        </authorList>
    </citation>
    <scope>NUCLEOTIDE SEQUENCE [LARGE SCALE GENOMIC DNA]</scope>
    <source>
        <strain evidence="2 3">MMS21-Er5</strain>
    </source>
</reference>
<proteinExistence type="predicted"/>
<evidence type="ECO:0000313" key="3">
    <source>
        <dbReference type="Proteomes" id="UP000829998"/>
    </source>
</evidence>
<dbReference type="InterPro" id="IPR015927">
    <property type="entry name" value="Peptidase_S24_S26A/B/C"/>
</dbReference>
<dbReference type="InterPro" id="IPR036286">
    <property type="entry name" value="LexA/Signal_pep-like_sf"/>
</dbReference>
<feature type="domain" description="Peptidase S24/S26A/S26B/S26C" evidence="1">
    <location>
        <begin position="50"/>
        <end position="143"/>
    </location>
</feature>
<dbReference type="Pfam" id="PF00717">
    <property type="entry name" value="Peptidase_S24"/>
    <property type="match status" value="1"/>
</dbReference>
<dbReference type="Gene3D" id="2.10.109.10">
    <property type="entry name" value="Umud Fragment, subunit A"/>
    <property type="match status" value="1"/>
</dbReference>
<organism evidence="2 3">
    <name type="scientific">Flavobacterium humidisoli</name>
    <dbReference type="NCBI Taxonomy" id="2937442"/>
    <lineage>
        <taxon>Bacteria</taxon>
        <taxon>Pseudomonadati</taxon>
        <taxon>Bacteroidota</taxon>
        <taxon>Flavobacteriia</taxon>
        <taxon>Flavobacteriales</taxon>
        <taxon>Flavobacteriaceae</taxon>
        <taxon>Flavobacterium</taxon>
    </lineage>
</organism>
<protein>
    <submittedName>
        <fullName evidence="2">S24 family peptidase</fullName>
    </submittedName>
</protein>
<dbReference type="Proteomes" id="UP000829998">
    <property type="component" value="Chromosome"/>
</dbReference>